<dbReference type="PANTHER" id="PTHR46211">
    <property type="entry name" value="GLYCEROPHOSPHORYL DIESTER PHOSPHODIESTERASE"/>
    <property type="match status" value="1"/>
</dbReference>
<keyword evidence="3" id="KW-1185">Reference proteome</keyword>
<reference evidence="3" key="1">
    <citation type="journal article" date="2019" name="Int. J. Syst. Evol. Microbiol.">
        <title>The Global Catalogue of Microorganisms (GCM) 10K type strain sequencing project: providing services to taxonomists for standard genome sequencing and annotation.</title>
        <authorList>
            <consortium name="The Broad Institute Genomics Platform"/>
            <consortium name="The Broad Institute Genome Sequencing Center for Infectious Disease"/>
            <person name="Wu L."/>
            <person name="Ma J."/>
        </authorList>
    </citation>
    <scope>NUCLEOTIDE SEQUENCE [LARGE SCALE GENOMIC DNA]</scope>
    <source>
        <strain evidence="3">JCM 16548</strain>
    </source>
</reference>
<comment type="caution">
    <text evidence="2">The sequence shown here is derived from an EMBL/GenBank/DDBJ whole genome shotgun (WGS) entry which is preliminary data.</text>
</comment>
<organism evidence="2 3">
    <name type="scientific">Microlunatus aurantiacus</name>
    <dbReference type="NCBI Taxonomy" id="446786"/>
    <lineage>
        <taxon>Bacteria</taxon>
        <taxon>Bacillati</taxon>
        <taxon>Actinomycetota</taxon>
        <taxon>Actinomycetes</taxon>
        <taxon>Propionibacteriales</taxon>
        <taxon>Propionibacteriaceae</taxon>
        <taxon>Microlunatus</taxon>
    </lineage>
</organism>
<dbReference type="SUPFAM" id="SSF51695">
    <property type="entry name" value="PLC-like phosphodiesterases"/>
    <property type="match status" value="1"/>
</dbReference>
<dbReference type="PANTHER" id="PTHR46211:SF13">
    <property type="entry name" value="GLYCEROPHOSPHODIESTER PHOSPHODIESTERASE 1-RELATED"/>
    <property type="match status" value="1"/>
</dbReference>
<evidence type="ECO:0000313" key="2">
    <source>
        <dbReference type="EMBL" id="GAA3706045.1"/>
    </source>
</evidence>
<proteinExistence type="predicted"/>
<evidence type="ECO:0000259" key="1">
    <source>
        <dbReference type="PROSITE" id="PS51704"/>
    </source>
</evidence>
<dbReference type="InterPro" id="IPR030395">
    <property type="entry name" value="GP_PDE_dom"/>
</dbReference>
<dbReference type="Proteomes" id="UP001500051">
    <property type="component" value="Unassembled WGS sequence"/>
</dbReference>
<protein>
    <submittedName>
        <fullName evidence="2">Glycerophosphodiester phosphodiesterase</fullName>
    </submittedName>
</protein>
<dbReference type="PROSITE" id="PS51704">
    <property type="entry name" value="GP_PDE"/>
    <property type="match status" value="1"/>
</dbReference>
<sequence>MVMIYAHRGYAAKEPEMTRAAYLSAIAWAERTGVPLGLETDVHFSADGQLICLHDLTVDRTSTTSGPAYARTVAELQTLDFGSWKRRRPDVDRRTLITLAELIELTAAARARGVDVSLAIETKHPNPRTTEVEEGVAALLDPYGWTVAGAPVRIISFFLPGLQRAAEVLPALPRTLLIERDLGEWRDGHLPEGIGTVGPDHLLLRQDPAYIARVLAHGHEVHVWTVNRARDIAWCLDRGVTGLTTDDPAVAAAALTRWQGRQPPGDGGVPR</sequence>
<feature type="domain" description="GP-PDE" evidence="1">
    <location>
        <begin position="2"/>
        <end position="255"/>
    </location>
</feature>
<dbReference type="Pfam" id="PF03009">
    <property type="entry name" value="GDPD"/>
    <property type="match status" value="1"/>
</dbReference>
<dbReference type="Gene3D" id="3.20.20.190">
    <property type="entry name" value="Phosphatidylinositol (PI) phosphodiesterase"/>
    <property type="match status" value="1"/>
</dbReference>
<dbReference type="EMBL" id="BAAAYX010000009">
    <property type="protein sequence ID" value="GAA3706045.1"/>
    <property type="molecule type" value="Genomic_DNA"/>
</dbReference>
<name>A0ABP7DLE3_9ACTN</name>
<gene>
    <name evidence="2" type="ORF">GCM10022204_24610</name>
</gene>
<evidence type="ECO:0000313" key="3">
    <source>
        <dbReference type="Proteomes" id="UP001500051"/>
    </source>
</evidence>
<accession>A0ABP7DLE3</accession>
<dbReference type="InterPro" id="IPR017946">
    <property type="entry name" value="PLC-like_Pdiesterase_TIM-brl"/>
</dbReference>